<feature type="region of interest" description="Disordered" evidence="1">
    <location>
        <begin position="1"/>
        <end position="29"/>
    </location>
</feature>
<evidence type="ECO:0000256" key="1">
    <source>
        <dbReference type="SAM" id="MobiDB-lite"/>
    </source>
</evidence>
<reference evidence="2 3" key="1">
    <citation type="submission" date="2020-07" db="EMBL/GenBank/DDBJ databases">
        <title>Comparative genomics of pyrophilous fungi reveals a link between fire events and developmental genes.</title>
        <authorList>
            <consortium name="DOE Joint Genome Institute"/>
            <person name="Steindorff A.S."/>
            <person name="Carver A."/>
            <person name="Calhoun S."/>
            <person name="Stillman K."/>
            <person name="Liu H."/>
            <person name="Lipzen A."/>
            <person name="Pangilinan J."/>
            <person name="Labutti K."/>
            <person name="Bruns T.D."/>
            <person name="Grigoriev I.V."/>
        </authorList>
    </citation>
    <scope>NUCLEOTIDE SEQUENCE [LARGE SCALE GENOMIC DNA]</scope>
    <source>
        <strain evidence="2 3">CBS 144469</strain>
    </source>
</reference>
<gene>
    <name evidence="2" type="ORF">DFP72DRAFT_785720</name>
</gene>
<feature type="non-terminal residue" evidence="2">
    <location>
        <position position="159"/>
    </location>
</feature>
<name>A0A8H6H7A3_9AGAR</name>
<evidence type="ECO:0000313" key="2">
    <source>
        <dbReference type="EMBL" id="KAF6740831.1"/>
    </source>
</evidence>
<dbReference type="AlphaFoldDB" id="A0A8H6H7A3"/>
<feature type="non-terminal residue" evidence="2">
    <location>
        <position position="1"/>
    </location>
</feature>
<keyword evidence="3" id="KW-1185">Reference proteome</keyword>
<dbReference type="EMBL" id="JACGCI010000501">
    <property type="protein sequence ID" value="KAF6740831.1"/>
    <property type="molecule type" value="Genomic_DNA"/>
</dbReference>
<organism evidence="2 3">
    <name type="scientific">Ephemerocybe angulata</name>
    <dbReference type="NCBI Taxonomy" id="980116"/>
    <lineage>
        <taxon>Eukaryota</taxon>
        <taxon>Fungi</taxon>
        <taxon>Dikarya</taxon>
        <taxon>Basidiomycota</taxon>
        <taxon>Agaricomycotina</taxon>
        <taxon>Agaricomycetes</taxon>
        <taxon>Agaricomycetidae</taxon>
        <taxon>Agaricales</taxon>
        <taxon>Agaricineae</taxon>
        <taxon>Psathyrellaceae</taxon>
        <taxon>Ephemerocybe</taxon>
    </lineage>
</organism>
<dbReference type="OrthoDB" id="3250313at2759"/>
<sequence length="159" mass="17414">EGAAGGGKRRAEGDPETPEDSGMGKRARKMARALPDWINPAHEHLLGRSKSEEWIKLTQLWLRFETAVSSMGGAGIGNLPAAFRPIELSNWMKSRQYVAPPDIEDVPAFAKAWRDWWTAMLEGGKGKKGAVKGEKVDIRVIKRAGPTGIVVALIGLGWW</sequence>
<evidence type="ECO:0000313" key="3">
    <source>
        <dbReference type="Proteomes" id="UP000521943"/>
    </source>
</evidence>
<protein>
    <submittedName>
        <fullName evidence="2">Uncharacterized protein</fullName>
    </submittedName>
</protein>
<proteinExistence type="predicted"/>
<dbReference type="Proteomes" id="UP000521943">
    <property type="component" value="Unassembled WGS sequence"/>
</dbReference>
<accession>A0A8H6H7A3</accession>
<comment type="caution">
    <text evidence="2">The sequence shown here is derived from an EMBL/GenBank/DDBJ whole genome shotgun (WGS) entry which is preliminary data.</text>
</comment>